<dbReference type="KEGG" id="pbas:SMSP2_01847"/>
<evidence type="ECO:0000313" key="2">
    <source>
        <dbReference type="Proteomes" id="UP000188181"/>
    </source>
</evidence>
<dbReference type="STRING" id="1851148.SMSP2_01847"/>
<organism evidence="1 2">
    <name type="scientific">Limihaloglobus sulfuriphilus</name>
    <dbReference type="NCBI Taxonomy" id="1851148"/>
    <lineage>
        <taxon>Bacteria</taxon>
        <taxon>Pseudomonadati</taxon>
        <taxon>Planctomycetota</taxon>
        <taxon>Phycisphaerae</taxon>
        <taxon>Sedimentisphaerales</taxon>
        <taxon>Sedimentisphaeraceae</taxon>
        <taxon>Limihaloglobus</taxon>
    </lineage>
</organism>
<keyword evidence="2" id="KW-1185">Reference proteome</keyword>
<accession>A0A1Q2MFJ4</accession>
<evidence type="ECO:0008006" key="3">
    <source>
        <dbReference type="Google" id="ProtNLM"/>
    </source>
</evidence>
<dbReference type="SUPFAM" id="SSF89550">
    <property type="entry name" value="PHP domain-like"/>
    <property type="match status" value="1"/>
</dbReference>
<proteinExistence type="predicted"/>
<name>A0A1Q2MFJ4_9BACT</name>
<reference evidence="2" key="1">
    <citation type="submission" date="2017-02" db="EMBL/GenBank/DDBJ databases">
        <title>Comparative genomics and description of representatives of a novel lineage of planctomycetes thriving in anoxic sediments.</title>
        <authorList>
            <person name="Spring S."/>
            <person name="Bunk B."/>
            <person name="Sproer C."/>
        </authorList>
    </citation>
    <scope>NUCLEOTIDE SEQUENCE [LARGE SCALE GENOMIC DNA]</scope>
    <source>
        <strain evidence="2">SM-Chi-D1</strain>
    </source>
</reference>
<dbReference type="EMBL" id="CP019646">
    <property type="protein sequence ID" value="AQQ71473.1"/>
    <property type="molecule type" value="Genomic_DNA"/>
</dbReference>
<dbReference type="Gene3D" id="3.20.20.140">
    <property type="entry name" value="Metal-dependent hydrolases"/>
    <property type="match status" value="1"/>
</dbReference>
<dbReference type="InterPro" id="IPR006311">
    <property type="entry name" value="TAT_signal"/>
</dbReference>
<sequence length="1007" mass="114316">MNNTLNRRSFIKILTAGGSAALGYDLLLNQVFAGLEKDAMVLRFHAKAEHTGEPASIYLNFFQYDFHIQNGDVLEYDVFVPSFSSIRSGVVDFECEDGSILRDSKIPDQNDFSAHPMADTGNNAVDKWYHRSFRLDKFAGKKIKRFLAAMSCKDASAGRYCAFLRNIRLTRNDNVVINIVPRCDPDEFSVQLNRNMQNVSLDVIAEKHMDEPRRQNVTAAELVDCKPLSDQEKFAESPTLASSDDGRAWCLWLERKDDSRESIKYNEFKDGKWSQSKSLNFFDGKYETPRIACKGKHSPAVVWVEIKDEQWLLKAKVYNGSQFSAAKKICGGKVKNPVLQACSDGGFVAAWEQYSGGRFYIQLSKYKPEDNEWSPPVTVSDSQRNCYSPAVVEDGNGIVWAAYAKAENGEKNIYIISCDFSGKTAIVNNEKLVYRNSSRSYLNGNPALSCDGDNRIWAAWEQVSENKRDECIFENVECLCGCLIDGKLQKIASSGGHFSGNRPMSMANNRHPQIYLTDDNKMWLFSRQSYSDRRQWRISASVLTNDGWAQSVNVLGEIAAGRMDVTSVCKCDDEHVWVCWQSDNILSACYTTLLYEKLSTVNVSRLRLNKKDAARISSVKFRDFKKSNSTAKPCHYRGKIKPENRHRVSYNGKVYTLLMGNLHEHSDISRCWANCSDGSLDENYRFGIDVEGYDFVAITDHGYDMHEVNCRKTFRTAQFYTSEPFFIGLNGFEWTLTAGLPDKTVPGNGHRNIIFANEKEALKFVDNDVNNIYESRENPRSNRPDKLWELMRHKKVRAVTIPHHITDKHHPMDWDYHDEHYQSALEIYQCRGSSEYPGCPLETTNLTSLGDKSVRHALKRGYKFGFVASGDHNGMGDGLACVYVEGSDVSSEAIVEALLKRRCYATTGDKIILDFAVNDSFMGSEIITETSPVITGQFSAADQVKELVVFRNDKIVFHKAAGELKGLLNYKFEFEDREFSRKSYYYMRIIQQNGQVAWASPVWVNKG</sequence>
<dbReference type="InterPro" id="IPR016195">
    <property type="entry name" value="Pol/histidinol_Pase-like"/>
</dbReference>
<dbReference type="AlphaFoldDB" id="A0A1Q2MFJ4"/>
<dbReference type="PROSITE" id="PS51318">
    <property type="entry name" value="TAT"/>
    <property type="match status" value="1"/>
</dbReference>
<evidence type="ECO:0000313" key="1">
    <source>
        <dbReference type="EMBL" id="AQQ71473.1"/>
    </source>
</evidence>
<protein>
    <recommendedName>
        <fullName evidence="3">DUF3604 domain-containing protein</fullName>
    </recommendedName>
</protein>
<dbReference type="OrthoDB" id="543560at2"/>
<dbReference type="RefSeq" id="WP_146683643.1">
    <property type="nucleotide sequence ID" value="NZ_CP019646.1"/>
</dbReference>
<gene>
    <name evidence="1" type="ORF">SMSP2_01847</name>
</gene>
<dbReference type="Proteomes" id="UP000188181">
    <property type="component" value="Chromosome"/>
</dbReference>